<dbReference type="EMBL" id="AP018586">
    <property type="protein sequence ID" value="BBD93118.1"/>
    <property type="molecule type" value="Genomic_DNA"/>
</dbReference>
<dbReference type="InterPro" id="IPR000182">
    <property type="entry name" value="GNAT_dom"/>
</dbReference>
<organism evidence="2 3">
    <name type="scientific">Staphylococcus caprae</name>
    <dbReference type="NCBI Taxonomy" id="29380"/>
    <lineage>
        <taxon>Bacteria</taxon>
        <taxon>Bacillati</taxon>
        <taxon>Bacillota</taxon>
        <taxon>Bacilli</taxon>
        <taxon>Bacillales</taxon>
        <taxon>Staphylococcaceae</taxon>
        <taxon>Staphylococcus</taxon>
    </lineage>
</organism>
<dbReference type="RefSeq" id="WP_002441644.1">
    <property type="nucleotide sequence ID" value="NZ_AP018585.1"/>
</dbReference>
<evidence type="ECO:0000259" key="1">
    <source>
        <dbReference type="PROSITE" id="PS51186"/>
    </source>
</evidence>
<evidence type="ECO:0000313" key="2">
    <source>
        <dbReference type="EMBL" id="BBD93118.1"/>
    </source>
</evidence>
<accession>A0ABN5W5A1</accession>
<dbReference type="Proteomes" id="UP000274772">
    <property type="component" value="Chromosome"/>
</dbReference>
<dbReference type="Gene3D" id="3.40.630.30">
    <property type="match status" value="1"/>
</dbReference>
<dbReference type="GeneID" id="58051800"/>
<dbReference type="PROSITE" id="PS51186">
    <property type="entry name" value="GNAT"/>
    <property type="match status" value="1"/>
</dbReference>
<sequence>MNNIRLLNNDDLEAYKELMSNGYHNYAWDRYYLENVSEDCLKTILSQETKYWNIFGAFEDDQLVATCTLKQMKFVSKRHKAILENNFVKNNDEIINRELINHIIEYAKTQNIEMLMTTIASNNISAKVFFSSIGFENLAFEKNASKIDDEYLDENWLIYYVCDHLANS</sequence>
<gene>
    <name evidence="2" type="ORF">JMUB590_2063</name>
</gene>
<reference evidence="2 3" key="1">
    <citation type="submission" date="2018-05" db="EMBL/GenBank/DDBJ databases">
        <title>Complete genome sequencing of three human clinical isolates of Staphylococcus caprae reveals virulence factors similar to those of S. epidermidis and S. capitis.</title>
        <authorList>
            <person name="Watanabe S."/>
            <person name="Cui L."/>
        </authorList>
    </citation>
    <scope>NUCLEOTIDE SEQUENCE [LARGE SCALE GENOMIC DNA]</scope>
    <source>
        <strain evidence="2 3">JMUB590</strain>
    </source>
</reference>
<proteinExistence type="predicted"/>
<name>A0ABN5W5A1_9STAP</name>
<protein>
    <recommendedName>
        <fullName evidence="1">N-acetyltransferase domain-containing protein</fullName>
    </recommendedName>
</protein>
<evidence type="ECO:0000313" key="3">
    <source>
        <dbReference type="Proteomes" id="UP000274772"/>
    </source>
</evidence>
<dbReference type="Pfam" id="PF13420">
    <property type="entry name" value="Acetyltransf_4"/>
    <property type="match status" value="1"/>
</dbReference>
<dbReference type="SUPFAM" id="SSF55729">
    <property type="entry name" value="Acyl-CoA N-acyltransferases (Nat)"/>
    <property type="match status" value="1"/>
</dbReference>
<dbReference type="InterPro" id="IPR016181">
    <property type="entry name" value="Acyl_CoA_acyltransferase"/>
</dbReference>
<feature type="domain" description="N-acetyltransferase" evidence="1">
    <location>
        <begin position="2"/>
        <end position="158"/>
    </location>
</feature>
<keyword evidence="3" id="KW-1185">Reference proteome</keyword>